<keyword evidence="5" id="KW-0698">rRNA processing</keyword>
<comment type="caution">
    <text evidence="14">The sequence shown here is derived from an EMBL/GenBank/DDBJ whole genome shotgun (WGS) entry which is preliminary data.</text>
</comment>
<dbReference type="EMBL" id="SIDB01000001">
    <property type="protein sequence ID" value="KAI3438675.1"/>
    <property type="molecule type" value="Genomic_DNA"/>
</dbReference>
<proteinExistence type="inferred from homology"/>
<dbReference type="EC" id="2.1.1.193" evidence="3"/>
<evidence type="ECO:0000259" key="12">
    <source>
        <dbReference type="Pfam" id="PF04452"/>
    </source>
</evidence>
<dbReference type="GO" id="GO:0005737">
    <property type="term" value="C:cytoplasm"/>
    <property type="evidence" value="ECO:0007669"/>
    <property type="project" value="UniProtKB-SubCell"/>
</dbReference>
<dbReference type="InterPro" id="IPR046886">
    <property type="entry name" value="RsmE_MTase_dom"/>
</dbReference>
<dbReference type="GO" id="GO:0070042">
    <property type="term" value="F:rRNA (uridine-N3-)-methyltransferase activity"/>
    <property type="evidence" value="ECO:0007669"/>
    <property type="project" value="TreeGrafter"/>
</dbReference>
<protein>
    <recommendedName>
        <fullName evidence="3">16S rRNA (uracil(1498)-N(3))-methyltransferase</fullName>
        <ecNumber evidence="3">2.1.1.193</ecNumber>
    </recommendedName>
</protein>
<evidence type="ECO:0000256" key="8">
    <source>
        <dbReference type="ARBA" id="ARBA00022691"/>
    </source>
</evidence>
<comment type="similarity">
    <text evidence="2">Belongs to the RNA methyltransferase RsmE family.</text>
</comment>
<sequence>MAASLSSAVVSPLASQLPRFYIPTPLATAAAGSMLRLPPDESRHAIKTLRLREGDRIELCDGRGWVTTAQIAELGDRAGAVVHALDPGPLLVPRTGWQWEVACACGSLKGGRSDWLVEKCAELGAAAFVPLLTQRSPNIGSADPGGGDGGKAERRGGKSGRRRAGEEEEEEEEGASVAGSGRVGRWERVAVAAMKQCLRTHGMPISRPCSVQQLCERIRNGETALLGVAGAPPLPSVVAQLQLRPSEGGSASGVLCIGPEGDWTAAELAALVEAGAQPVGLGPLRLRAETAAIALLSYVKLLLP</sequence>
<evidence type="ECO:0000256" key="1">
    <source>
        <dbReference type="ARBA" id="ARBA00004496"/>
    </source>
</evidence>
<gene>
    <name evidence="14" type="ORF">D9Q98_001096</name>
</gene>
<evidence type="ECO:0000256" key="3">
    <source>
        <dbReference type="ARBA" id="ARBA00012328"/>
    </source>
</evidence>
<dbReference type="InterPro" id="IPR029026">
    <property type="entry name" value="tRNA_m1G_MTases_N"/>
</dbReference>
<dbReference type="InterPro" id="IPR006700">
    <property type="entry name" value="RsmE"/>
</dbReference>
<reference evidence="14" key="2">
    <citation type="submission" date="2020-11" db="EMBL/GenBank/DDBJ databases">
        <authorList>
            <person name="Cecchin M."/>
            <person name="Marcolungo L."/>
            <person name="Rossato M."/>
            <person name="Girolomoni L."/>
            <person name="Cosentino E."/>
            <person name="Cuine S."/>
            <person name="Li-Beisson Y."/>
            <person name="Delledonne M."/>
            <person name="Ballottari M."/>
        </authorList>
    </citation>
    <scope>NUCLEOTIDE SEQUENCE</scope>
    <source>
        <strain evidence="14">211/11P</strain>
        <tissue evidence="14">Whole cell</tissue>
    </source>
</reference>
<evidence type="ECO:0000256" key="5">
    <source>
        <dbReference type="ARBA" id="ARBA00022552"/>
    </source>
</evidence>
<evidence type="ECO:0000313" key="14">
    <source>
        <dbReference type="EMBL" id="KAI3438675.1"/>
    </source>
</evidence>
<keyword evidence="6" id="KW-0489">Methyltransferase</keyword>
<feature type="domain" description="Ribosomal RNA small subunit methyltransferase E methyltransferase" evidence="12">
    <location>
        <begin position="100"/>
        <end position="137"/>
    </location>
</feature>
<dbReference type="InterPro" id="IPR015947">
    <property type="entry name" value="PUA-like_sf"/>
</dbReference>
<keyword evidence="7" id="KW-0808">Transferase</keyword>
<accession>A0A9D4TZZ1</accession>
<dbReference type="Proteomes" id="UP001055712">
    <property type="component" value="Unassembled WGS sequence"/>
</dbReference>
<dbReference type="Pfam" id="PF04452">
    <property type="entry name" value="Methyltrans_RNA"/>
    <property type="match status" value="2"/>
</dbReference>
<evidence type="ECO:0000256" key="10">
    <source>
        <dbReference type="ARBA" id="ARBA00047944"/>
    </source>
</evidence>
<keyword evidence="15" id="KW-1185">Reference proteome</keyword>
<dbReference type="PANTHER" id="PTHR30027">
    <property type="entry name" value="RIBOSOMAL RNA SMALL SUBUNIT METHYLTRANSFERASE E"/>
    <property type="match status" value="1"/>
</dbReference>
<dbReference type="OrthoDB" id="3465at2759"/>
<organism evidence="14 15">
    <name type="scientific">Chlorella vulgaris</name>
    <name type="common">Green alga</name>
    <dbReference type="NCBI Taxonomy" id="3077"/>
    <lineage>
        <taxon>Eukaryota</taxon>
        <taxon>Viridiplantae</taxon>
        <taxon>Chlorophyta</taxon>
        <taxon>core chlorophytes</taxon>
        <taxon>Trebouxiophyceae</taxon>
        <taxon>Chlorellales</taxon>
        <taxon>Chlorellaceae</taxon>
        <taxon>Chlorella clade</taxon>
        <taxon>Chlorella</taxon>
    </lineage>
</organism>
<dbReference type="PANTHER" id="PTHR30027:SF3">
    <property type="entry name" value="16S RRNA (URACIL(1498)-N(3))-METHYLTRANSFERASE"/>
    <property type="match status" value="1"/>
</dbReference>
<keyword evidence="8" id="KW-0949">S-adenosyl-L-methionine</keyword>
<evidence type="ECO:0000313" key="15">
    <source>
        <dbReference type="Proteomes" id="UP001055712"/>
    </source>
</evidence>
<dbReference type="SUPFAM" id="SSF88697">
    <property type="entry name" value="PUA domain-like"/>
    <property type="match status" value="1"/>
</dbReference>
<keyword evidence="4" id="KW-0963">Cytoplasm</keyword>
<feature type="domain" description="Ribosomal RNA small subunit methyltransferase E PUA-like" evidence="13">
    <location>
        <begin position="37"/>
        <end position="77"/>
    </location>
</feature>
<dbReference type="Pfam" id="PF20260">
    <property type="entry name" value="PUA_4"/>
    <property type="match status" value="1"/>
</dbReference>
<comment type="catalytic activity">
    <reaction evidence="10">
        <text>uridine(1498) in 16S rRNA + S-adenosyl-L-methionine = N(3)-methyluridine(1498) in 16S rRNA + S-adenosyl-L-homocysteine + H(+)</text>
        <dbReference type="Rhea" id="RHEA:42920"/>
        <dbReference type="Rhea" id="RHEA-COMP:10283"/>
        <dbReference type="Rhea" id="RHEA-COMP:10284"/>
        <dbReference type="ChEBI" id="CHEBI:15378"/>
        <dbReference type="ChEBI" id="CHEBI:57856"/>
        <dbReference type="ChEBI" id="CHEBI:59789"/>
        <dbReference type="ChEBI" id="CHEBI:65315"/>
        <dbReference type="ChEBI" id="CHEBI:74502"/>
        <dbReference type="EC" id="2.1.1.193"/>
    </reaction>
</comment>
<feature type="region of interest" description="Disordered" evidence="11">
    <location>
        <begin position="135"/>
        <end position="180"/>
    </location>
</feature>
<evidence type="ECO:0000256" key="6">
    <source>
        <dbReference type="ARBA" id="ARBA00022603"/>
    </source>
</evidence>
<evidence type="ECO:0000259" key="13">
    <source>
        <dbReference type="Pfam" id="PF20260"/>
    </source>
</evidence>
<dbReference type="GO" id="GO:0070475">
    <property type="term" value="P:rRNA base methylation"/>
    <property type="evidence" value="ECO:0007669"/>
    <property type="project" value="TreeGrafter"/>
</dbReference>
<comment type="function">
    <text evidence="9">Specifically methylates the N3 position of the uracil ring of uridine 1498 (m3U1498) in 16S rRNA. Acts on the fully assembled 30S ribosomal subunit.</text>
</comment>
<dbReference type="InterPro" id="IPR029028">
    <property type="entry name" value="Alpha/beta_knot_MTases"/>
</dbReference>
<feature type="domain" description="Ribosomal RNA small subunit methyltransferase E methyltransferase" evidence="12">
    <location>
        <begin position="182"/>
        <end position="299"/>
    </location>
</feature>
<dbReference type="AlphaFoldDB" id="A0A9D4TZZ1"/>
<dbReference type="NCBIfam" id="TIGR00046">
    <property type="entry name" value="RsmE family RNA methyltransferase"/>
    <property type="match status" value="1"/>
</dbReference>
<comment type="subcellular location">
    <subcellularLocation>
        <location evidence="1">Cytoplasm</location>
    </subcellularLocation>
</comment>
<dbReference type="CDD" id="cd18084">
    <property type="entry name" value="RsmE-like"/>
    <property type="match status" value="1"/>
</dbReference>
<dbReference type="InterPro" id="IPR046887">
    <property type="entry name" value="RsmE_PUA-like"/>
</dbReference>
<evidence type="ECO:0000256" key="7">
    <source>
        <dbReference type="ARBA" id="ARBA00022679"/>
    </source>
</evidence>
<evidence type="ECO:0000256" key="11">
    <source>
        <dbReference type="SAM" id="MobiDB-lite"/>
    </source>
</evidence>
<evidence type="ECO:0000256" key="9">
    <source>
        <dbReference type="ARBA" id="ARBA00025699"/>
    </source>
</evidence>
<dbReference type="SUPFAM" id="SSF75217">
    <property type="entry name" value="alpha/beta knot"/>
    <property type="match status" value="2"/>
</dbReference>
<dbReference type="Gene3D" id="2.40.240.20">
    <property type="entry name" value="Hypothetical PUA domain-like, domain 1"/>
    <property type="match status" value="1"/>
</dbReference>
<name>A0A9D4TZZ1_CHLVU</name>
<evidence type="ECO:0000256" key="4">
    <source>
        <dbReference type="ARBA" id="ARBA00022490"/>
    </source>
</evidence>
<dbReference type="Gene3D" id="3.40.1280.10">
    <property type="match status" value="1"/>
</dbReference>
<evidence type="ECO:0000256" key="2">
    <source>
        <dbReference type="ARBA" id="ARBA00005528"/>
    </source>
</evidence>
<reference evidence="14" key="1">
    <citation type="journal article" date="2019" name="Plant J.">
        <title>Chlorella vulgaris genome assembly and annotation reveals the molecular basis for metabolic acclimation to high light conditions.</title>
        <authorList>
            <person name="Cecchin M."/>
            <person name="Marcolungo L."/>
            <person name="Rossato M."/>
            <person name="Girolomoni L."/>
            <person name="Cosentino E."/>
            <person name="Cuine S."/>
            <person name="Li-Beisson Y."/>
            <person name="Delledonne M."/>
            <person name="Ballottari M."/>
        </authorList>
    </citation>
    <scope>NUCLEOTIDE SEQUENCE</scope>
    <source>
        <strain evidence="14">211/11P</strain>
    </source>
</reference>